<dbReference type="PROSITE" id="PS00132">
    <property type="entry name" value="CARBOXYPEPT_ZN_1"/>
    <property type="match status" value="1"/>
</dbReference>
<evidence type="ECO:0000256" key="1">
    <source>
        <dbReference type="ARBA" id="ARBA00001947"/>
    </source>
</evidence>
<comment type="similarity">
    <text evidence="2 11">Belongs to the peptidase M14 family.</text>
</comment>
<dbReference type="KEGG" id="goe:100899958"/>
<dbReference type="SUPFAM" id="SSF54897">
    <property type="entry name" value="Protease propeptides/inhibitors"/>
    <property type="match status" value="1"/>
</dbReference>
<evidence type="ECO:0000313" key="16">
    <source>
        <dbReference type="RefSeq" id="XP_003739860.1"/>
    </source>
</evidence>
<dbReference type="Pfam" id="PF00246">
    <property type="entry name" value="Peptidase_M14"/>
    <property type="match status" value="1"/>
</dbReference>
<dbReference type="InterPro" id="IPR057247">
    <property type="entry name" value="CARBOXYPEPT_ZN_2"/>
</dbReference>
<evidence type="ECO:0000256" key="2">
    <source>
        <dbReference type="ARBA" id="ARBA00005988"/>
    </source>
</evidence>
<evidence type="ECO:0000256" key="6">
    <source>
        <dbReference type="ARBA" id="ARBA00022729"/>
    </source>
</evidence>
<sequence>MQTRIFCLLAVVGSIYALPRIESTPKVLPYEEARAKYGADDLDVVDYGDHHLFVAAVENEHQRKGLEELEQERNELDFWNPVFVSRNVSIRVPPALVDEVEKQLKKFHLSYTLATKNLQSWIQHEKEENRQQNLFLVGSDPARFALNQYHSYDEISAYLDAIASRYSDIATLNTIGSTYEGRQIKGLQIASGGGQKPVIWLDSGIHAREWIAPATSLYIINKLVTGAKTDATVKALLDAYDFHVYPLINPDGYERTWSGDRMWRKNRVRFQGYSCQGVDPNRNFGYAFGGPGTSGDVCSDIYRGPGPFSELESQAVRSGVQSLTGRIKMFQTIHSYSQLIMLPYGAGPRIQSAHYNDQLQVAQAGQRAISAYSGLHYQVGTVTQLLSPAAGGAADWAHEGANIKYAFAIELRDKGRFGFLLPASQIQAVGEEWYRATASMVNEISRKETGRTIFNENSFPRGGTGGSQTPQPPPVPQWPPIWG</sequence>
<dbReference type="Proteomes" id="UP000694867">
    <property type="component" value="Unplaced"/>
</dbReference>
<dbReference type="PROSITE" id="PS00133">
    <property type="entry name" value="CARBOXYPEPT_ZN_2"/>
    <property type="match status" value="1"/>
</dbReference>
<dbReference type="AlphaFoldDB" id="A0AAJ6QPU7"/>
<dbReference type="RefSeq" id="XP_003739860.1">
    <property type="nucleotide sequence ID" value="XM_003739812.1"/>
</dbReference>
<comment type="cofactor">
    <cofactor evidence="1">
        <name>Zn(2+)</name>
        <dbReference type="ChEBI" id="CHEBI:29105"/>
    </cofactor>
</comment>
<evidence type="ECO:0000256" key="7">
    <source>
        <dbReference type="ARBA" id="ARBA00022801"/>
    </source>
</evidence>
<keyword evidence="15" id="KW-1185">Reference proteome</keyword>
<organism evidence="15 16">
    <name type="scientific">Galendromus occidentalis</name>
    <name type="common">western predatory mite</name>
    <dbReference type="NCBI Taxonomy" id="34638"/>
    <lineage>
        <taxon>Eukaryota</taxon>
        <taxon>Metazoa</taxon>
        <taxon>Ecdysozoa</taxon>
        <taxon>Arthropoda</taxon>
        <taxon>Chelicerata</taxon>
        <taxon>Arachnida</taxon>
        <taxon>Acari</taxon>
        <taxon>Parasitiformes</taxon>
        <taxon>Mesostigmata</taxon>
        <taxon>Gamasina</taxon>
        <taxon>Phytoseioidea</taxon>
        <taxon>Phytoseiidae</taxon>
        <taxon>Typhlodrominae</taxon>
        <taxon>Galendromus</taxon>
    </lineage>
</organism>
<keyword evidence="3 16" id="KW-0121">Carboxypeptidase</keyword>
<evidence type="ECO:0000256" key="8">
    <source>
        <dbReference type="ARBA" id="ARBA00022833"/>
    </source>
</evidence>
<dbReference type="GO" id="GO:0006508">
    <property type="term" value="P:proteolysis"/>
    <property type="evidence" value="ECO:0007669"/>
    <property type="project" value="UniProtKB-KW"/>
</dbReference>
<dbReference type="CDD" id="cd03860">
    <property type="entry name" value="M14_CP_A-B_like"/>
    <property type="match status" value="1"/>
</dbReference>
<evidence type="ECO:0000313" key="15">
    <source>
        <dbReference type="Proteomes" id="UP000694867"/>
    </source>
</evidence>
<keyword evidence="6 13" id="KW-0732">Signal</keyword>
<evidence type="ECO:0000256" key="10">
    <source>
        <dbReference type="ARBA" id="ARBA00023157"/>
    </source>
</evidence>
<dbReference type="PRINTS" id="PR00765">
    <property type="entry name" value="CRBOXYPTASEA"/>
</dbReference>
<proteinExistence type="inferred from homology"/>
<dbReference type="PROSITE" id="PS52035">
    <property type="entry name" value="PEPTIDASE_M14"/>
    <property type="match status" value="1"/>
</dbReference>
<feature type="active site" description="Proton donor/acceptor" evidence="11">
    <location>
        <position position="410"/>
    </location>
</feature>
<evidence type="ECO:0000256" key="12">
    <source>
        <dbReference type="SAM" id="MobiDB-lite"/>
    </source>
</evidence>
<keyword evidence="7" id="KW-0378">Hydrolase</keyword>
<dbReference type="GO" id="GO:0008270">
    <property type="term" value="F:zinc ion binding"/>
    <property type="evidence" value="ECO:0007669"/>
    <property type="project" value="InterPro"/>
</dbReference>
<keyword evidence="10" id="KW-1015">Disulfide bond</keyword>
<protein>
    <submittedName>
        <fullName evidence="16">Carboxypeptidase B</fullName>
    </submittedName>
</protein>
<gene>
    <name evidence="16" type="primary">LOC100899958</name>
</gene>
<dbReference type="SUPFAM" id="SSF53187">
    <property type="entry name" value="Zn-dependent exopeptidases"/>
    <property type="match status" value="1"/>
</dbReference>
<evidence type="ECO:0000256" key="4">
    <source>
        <dbReference type="ARBA" id="ARBA00022670"/>
    </source>
</evidence>
<dbReference type="Gene3D" id="3.30.70.340">
    <property type="entry name" value="Metallocarboxypeptidase-like"/>
    <property type="match status" value="1"/>
</dbReference>
<feature type="compositionally biased region" description="Pro residues" evidence="12">
    <location>
        <begin position="470"/>
        <end position="483"/>
    </location>
</feature>
<keyword evidence="8" id="KW-0862">Zinc</keyword>
<feature type="chain" id="PRO_5042504167" evidence="13">
    <location>
        <begin position="18"/>
        <end position="483"/>
    </location>
</feature>
<dbReference type="SMART" id="SM00631">
    <property type="entry name" value="Zn_pept"/>
    <property type="match status" value="1"/>
</dbReference>
<dbReference type="PANTHER" id="PTHR11705">
    <property type="entry name" value="PROTEASE FAMILY M14 CARBOXYPEPTIDASE A,B"/>
    <property type="match status" value="1"/>
</dbReference>
<feature type="signal peptide" evidence="13">
    <location>
        <begin position="1"/>
        <end position="17"/>
    </location>
</feature>
<keyword evidence="9" id="KW-0482">Metalloprotease</keyword>
<feature type="domain" description="Peptidase M14" evidence="14">
    <location>
        <begin position="148"/>
        <end position="444"/>
    </location>
</feature>
<evidence type="ECO:0000256" key="9">
    <source>
        <dbReference type="ARBA" id="ARBA00023049"/>
    </source>
</evidence>
<dbReference type="FunFam" id="3.40.630.10:FF:000056">
    <property type="entry name" value="Zinc carboxypeptidase"/>
    <property type="match status" value="1"/>
</dbReference>
<keyword evidence="4" id="KW-0645">Protease</keyword>
<reference evidence="16" key="1">
    <citation type="submission" date="2025-08" db="UniProtKB">
        <authorList>
            <consortium name="RefSeq"/>
        </authorList>
    </citation>
    <scope>IDENTIFICATION</scope>
</reference>
<feature type="region of interest" description="Disordered" evidence="12">
    <location>
        <begin position="451"/>
        <end position="483"/>
    </location>
</feature>
<dbReference type="GeneID" id="100899958"/>
<dbReference type="GO" id="GO:0004181">
    <property type="term" value="F:metallocarboxypeptidase activity"/>
    <property type="evidence" value="ECO:0007669"/>
    <property type="project" value="InterPro"/>
</dbReference>
<evidence type="ECO:0000256" key="5">
    <source>
        <dbReference type="ARBA" id="ARBA00022723"/>
    </source>
</evidence>
<evidence type="ECO:0000256" key="13">
    <source>
        <dbReference type="SAM" id="SignalP"/>
    </source>
</evidence>
<dbReference type="InterPro" id="IPR057246">
    <property type="entry name" value="CARBOXYPEPT_ZN_1"/>
</dbReference>
<keyword evidence="5" id="KW-0479">Metal-binding</keyword>
<dbReference type="GO" id="GO:0005615">
    <property type="term" value="C:extracellular space"/>
    <property type="evidence" value="ECO:0007669"/>
    <property type="project" value="TreeGrafter"/>
</dbReference>
<dbReference type="InterPro" id="IPR003146">
    <property type="entry name" value="M14A_act_pep"/>
</dbReference>
<dbReference type="Pfam" id="PF02244">
    <property type="entry name" value="Propep_M14"/>
    <property type="match status" value="1"/>
</dbReference>
<evidence type="ECO:0000259" key="14">
    <source>
        <dbReference type="PROSITE" id="PS52035"/>
    </source>
</evidence>
<dbReference type="PANTHER" id="PTHR11705:SF91">
    <property type="entry name" value="FI01817P-RELATED"/>
    <property type="match status" value="1"/>
</dbReference>
<dbReference type="Gene3D" id="3.40.630.10">
    <property type="entry name" value="Zn peptidases"/>
    <property type="match status" value="1"/>
</dbReference>
<accession>A0AAJ6QPU7</accession>
<dbReference type="InterPro" id="IPR000834">
    <property type="entry name" value="Peptidase_M14"/>
</dbReference>
<evidence type="ECO:0000256" key="11">
    <source>
        <dbReference type="PROSITE-ProRule" id="PRU01379"/>
    </source>
</evidence>
<evidence type="ECO:0000256" key="3">
    <source>
        <dbReference type="ARBA" id="ARBA00022645"/>
    </source>
</evidence>
<dbReference type="InterPro" id="IPR036990">
    <property type="entry name" value="M14A-like_propep"/>
</dbReference>
<name>A0AAJ6QPU7_9ACAR</name>